<gene>
    <name evidence="3" type="ORF">K8I29_14905</name>
</gene>
<dbReference type="InterPro" id="IPR029058">
    <property type="entry name" value="AB_hydrolase_fold"/>
</dbReference>
<dbReference type="GO" id="GO:0016787">
    <property type="term" value="F:hydrolase activity"/>
    <property type="evidence" value="ECO:0007669"/>
    <property type="project" value="UniProtKB-KW"/>
</dbReference>
<dbReference type="InterPro" id="IPR045630">
    <property type="entry name" value="DUF6316"/>
</dbReference>
<reference evidence="3" key="2">
    <citation type="submission" date="2021-08" db="EMBL/GenBank/DDBJ databases">
        <authorList>
            <person name="Dalcin Martins P."/>
        </authorList>
    </citation>
    <scope>NUCLEOTIDE SEQUENCE</scope>
    <source>
        <strain evidence="3">MAG_39</strain>
    </source>
</reference>
<organism evidence="3 4">
    <name type="scientific">Candidatus Nitrobium versatile</name>
    <dbReference type="NCBI Taxonomy" id="2884831"/>
    <lineage>
        <taxon>Bacteria</taxon>
        <taxon>Pseudomonadati</taxon>
        <taxon>Nitrospirota</taxon>
        <taxon>Nitrospiria</taxon>
        <taxon>Nitrospirales</taxon>
        <taxon>Nitrospiraceae</taxon>
        <taxon>Candidatus Nitrobium</taxon>
    </lineage>
</organism>
<evidence type="ECO:0000313" key="3">
    <source>
        <dbReference type="EMBL" id="MBZ0157485.1"/>
    </source>
</evidence>
<dbReference type="InterPro" id="IPR000073">
    <property type="entry name" value="AB_hydrolase_1"/>
</dbReference>
<dbReference type="AlphaFoldDB" id="A0A953M1Y9"/>
<dbReference type="Gene3D" id="3.40.50.1820">
    <property type="entry name" value="alpha/beta hydrolase"/>
    <property type="match status" value="1"/>
</dbReference>
<accession>A0A953M1Y9</accession>
<evidence type="ECO:0000259" key="2">
    <source>
        <dbReference type="Pfam" id="PF19837"/>
    </source>
</evidence>
<comment type="caution">
    <text evidence="3">The sequence shown here is derived from an EMBL/GenBank/DDBJ whole genome shotgun (WGS) entry which is preliminary data.</text>
</comment>
<dbReference type="EMBL" id="JAIOIV010000117">
    <property type="protein sequence ID" value="MBZ0157485.1"/>
    <property type="molecule type" value="Genomic_DNA"/>
</dbReference>
<dbReference type="Pfam" id="PF19837">
    <property type="entry name" value="DUF6316"/>
    <property type="match status" value="1"/>
</dbReference>
<evidence type="ECO:0000313" key="4">
    <source>
        <dbReference type="Proteomes" id="UP000705867"/>
    </source>
</evidence>
<sequence length="355" mass="40616">MPSAEVNGVRINYLQMPCESAEECEDLVMVHGLATSLAFWYFRHAPSFSKRYRITLYDLRGHGRSGTTDSGYTAKNMAVDLRKLLDHLGIEHAHFVAHSFGGAVALHLACHHPDRFASLVVADTHISAIRRLQKGKGESGERIQQILDRNNLDLDAGEPYFGYRLLSAVARLKVKNRNISPELEGLVRPLLGENSKRTARQWLRLIETSQAEKELMGDDGISPDRLRGLHFPIQAMYGERSPAMSTGERLLELWPHADFRRIREAGHFFPITRSSEFIENCCSFWKDALLRGIPRRKGDSDKRYFRSNRFYRRDGEWFFDTRESMENGPFRDLVEAKSYMGGRSISRMATGDHPE</sequence>
<dbReference type="InterPro" id="IPR050266">
    <property type="entry name" value="AB_hydrolase_sf"/>
</dbReference>
<name>A0A953M1Y9_9BACT</name>
<dbReference type="SUPFAM" id="SSF53474">
    <property type="entry name" value="alpha/beta-Hydrolases"/>
    <property type="match status" value="1"/>
</dbReference>
<dbReference type="Pfam" id="PF00561">
    <property type="entry name" value="Abhydrolase_1"/>
    <property type="match status" value="1"/>
</dbReference>
<feature type="domain" description="AB hydrolase-1" evidence="1">
    <location>
        <begin position="27"/>
        <end position="272"/>
    </location>
</feature>
<keyword evidence="3" id="KW-0378">Hydrolase</keyword>
<proteinExistence type="predicted"/>
<protein>
    <submittedName>
        <fullName evidence="3">Alpha/beta hydrolase</fullName>
    </submittedName>
</protein>
<feature type="domain" description="DUF6316" evidence="2">
    <location>
        <begin position="295"/>
        <end position="338"/>
    </location>
</feature>
<dbReference type="PRINTS" id="PR00111">
    <property type="entry name" value="ABHYDROLASE"/>
</dbReference>
<evidence type="ECO:0000259" key="1">
    <source>
        <dbReference type="Pfam" id="PF00561"/>
    </source>
</evidence>
<dbReference type="PANTHER" id="PTHR43798">
    <property type="entry name" value="MONOACYLGLYCEROL LIPASE"/>
    <property type="match status" value="1"/>
</dbReference>
<reference evidence="3" key="1">
    <citation type="journal article" date="2021" name="bioRxiv">
        <title>Unraveling nitrogen, sulfur and carbon metabolic pathways and microbial community transcriptional responses to substrate deprivation and toxicity stresses in a bioreactor mimicking anoxic brackish coastal sediment conditions.</title>
        <authorList>
            <person name="Martins P.D."/>
            <person name="Echeveste M.J."/>
            <person name="Arshad A."/>
            <person name="Kurth J."/>
            <person name="Ouboter H."/>
            <person name="Jetten M.S.M."/>
            <person name="Welte C.U."/>
        </authorList>
    </citation>
    <scope>NUCLEOTIDE SEQUENCE</scope>
    <source>
        <strain evidence="3">MAG_39</strain>
    </source>
</reference>
<dbReference type="Proteomes" id="UP000705867">
    <property type="component" value="Unassembled WGS sequence"/>
</dbReference>